<dbReference type="AlphaFoldDB" id="A0A0G1U736"/>
<reference evidence="2 3" key="1">
    <citation type="journal article" date="2015" name="Nature">
        <title>rRNA introns, odd ribosomes, and small enigmatic genomes across a large radiation of phyla.</title>
        <authorList>
            <person name="Brown C.T."/>
            <person name="Hug L.A."/>
            <person name="Thomas B.C."/>
            <person name="Sharon I."/>
            <person name="Castelle C.J."/>
            <person name="Singh A."/>
            <person name="Wilkins M.J."/>
            <person name="Williams K.H."/>
            <person name="Banfield J.F."/>
        </authorList>
    </citation>
    <scope>NUCLEOTIDE SEQUENCE [LARGE SCALE GENOMIC DNA]</scope>
</reference>
<feature type="domain" description="Glycosyltransferase GT-D fold" evidence="1">
    <location>
        <begin position="66"/>
        <end position="288"/>
    </location>
</feature>
<proteinExistence type="predicted"/>
<sequence length="311" mass="35365">MKKPLSRVIIDTMREYTPLWARKSIGPLIGYAVYFSNVYIRKNRRVPTVLSMNDTINRIKKDNLSVVRFGDGEMSLINNGDLAFQGKNNALALRLTSVLQLNEDGLLICVPAYWGKLDGITKQAFWFTIHHLFRYGHVWERLLSRDQLYGNASITRPYLGAVDKSQCGDIFKNLFSIWEGKDVVLIEGSKSRLGVGNDMFNNVASLGRILCPPENAFERYDAIKTEAMKVGKDRMILVSLGPAAKVLAYDLFLAGYRVIDVGHIDMEYEMFLRKEATLVKVPYKYFNEIGERNPEDCDDPLYASQIISTII</sequence>
<dbReference type="Pfam" id="PF08759">
    <property type="entry name" value="GT-D"/>
    <property type="match status" value="1"/>
</dbReference>
<name>A0A0G1U736_9BACT</name>
<evidence type="ECO:0000313" key="3">
    <source>
        <dbReference type="Proteomes" id="UP000033882"/>
    </source>
</evidence>
<gene>
    <name evidence="2" type="ORF">UY19_C0007G0017</name>
</gene>
<accession>A0A0G1U736</accession>
<dbReference type="EMBL" id="LCPB01000007">
    <property type="protein sequence ID" value="KKU89931.1"/>
    <property type="molecule type" value="Genomic_DNA"/>
</dbReference>
<dbReference type="GO" id="GO:0016740">
    <property type="term" value="F:transferase activity"/>
    <property type="evidence" value="ECO:0007669"/>
    <property type="project" value="UniProtKB-KW"/>
</dbReference>
<organism evidence="2 3">
    <name type="scientific">Candidatus Wolfebacteria bacterium GW2011_GWA2_47_9b</name>
    <dbReference type="NCBI Taxonomy" id="1619005"/>
    <lineage>
        <taxon>Bacteria</taxon>
        <taxon>Candidatus Wolfeibacteriota</taxon>
    </lineage>
</organism>
<evidence type="ECO:0000313" key="2">
    <source>
        <dbReference type="EMBL" id="KKU89931.1"/>
    </source>
</evidence>
<evidence type="ECO:0000259" key="1">
    <source>
        <dbReference type="Pfam" id="PF08759"/>
    </source>
</evidence>
<dbReference type="InterPro" id="IPR014869">
    <property type="entry name" value="GT-D"/>
</dbReference>
<comment type="caution">
    <text evidence="2">The sequence shown here is derived from an EMBL/GenBank/DDBJ whole genome shotgun (WGS) entry which is preliminary data.</text>
</comment>
<protein>
    <submittedName>
        <fullName evidence="2">Glycosyltransferase</fullName>
    </submittedName>
</protein>
<dbReference type="Proteomes" id="UP000033882">
    <property type="component" value="Unassembled WGS sequence"/>
</dbReference>
<keyword evidence="2" id="KW-0808">Transferase</keyword>